<organism evidence="15 16">
    <name type="scientific">Odynerus spinipes</name>
    <dbReference type="NCBI Taxonomy" id="1348599"/>
    <lineage>
        <taxon>Eukaryota</taxon>
        <taxon>Metazoa</taxon>
        <taxon>Ecdysozoa</taxon>
        <taxon>Arthropoda</taxon>
        <taxon>Hexapoda</taxon>
        <taxon>Insecta</taxon>
        <taxon>Pterygota</taxon>
        <taxon>Neoptera</taxon>
        <taxon>Endopterygota</taxon>
        <taxon>Hymenoptera</taxon>
        <taxon>Apocrita</taxon>
        <taxon>Aculeata</taxon>
        <taxon>Vespoidea</taxon>
        <taxon>Vespidae</taxon>
        <taxon>Eumeninae</taxon>
        <taxon>Odynerus</taxon>
    </lineage>
</organism>
<dbReference type="Pfam" id="PF15907">
    <property type="entry name" value="Itfg2"/>
    <property type="match status" value="2"/>
</dbReference>
<comment type="subcellular location">
    <subcellularLocation>
        <location evidence="1">Mitochondrion inner membrane</location>
        <topology evidence="1">Single-pass membrane protein</topology>
    </subcellularLocation>
</comment>
<comment type="similarity">
    <text evidence="2">Belongs to the peptidase S26 family. IMP2 subfamily.</text>
</comment>
<evidence type="ECO:0000256" key="8">
    <source>
        <dbReference type="ARBA" id="ARBA00022801"/>
    </source>
</evidence>
<evidence type="ECO:0000259" key="14">
    <source>
        <dbReference type="Pfam" id="PF10502"/>
    </source>
</evidence>
<keyword evidence="16" id="KW-1185">Reference proteome</keyword>
<dbReference type="AlphaFoldDB" id="A0AAD9VHU5"/>
<keyword evidence="9" id="KW-1133">Transmembrane helix</keyword>
<evidence type="ECO:0000256" key="4">
    <source>
        <dbReference type="ARBA" id="ARBA00013650"/>
    </source>
</evidence>
<feature type="compositionally biased region" description="Basic and acidic residues" evidence="13">
    <location>
        <begin position="520"/>
        <end position="534"/>
    </location>
</feature>
<feature type="compositionally biased region" description="Low complexity" evidence="13">
    <location>
        <begin position="505"/>
        <end position="514"/>
    </location>
</feature>
<keyword evidence="10" id="KW-0496">Mitochondrion</keyword>
<dbReference type="InterPro" id="IPR019533">
    <property type="entry name" value="Peptidase_S26"/>
</dbReference>
<keyword evidence="11" id="KW-0472">Membrane</keyword>
<evidence type="ECO:0000256" key="12">
    <source>
        <dbReference type="ARBA" id="ARBA00032718"/>
    </source>
</evidence>
<dbReference type="SUPFAM" id="SSF51306">
    <property type="entry name" value="LexA/Signal peptidase"/>
    <property type="match status" value="1"/>
</dbReference>
<dbReference type="FunFam" id="2.10.109.10:FF:000005">
    <property type="entry name" value="Mitochondrial inner membrane protease subunit"/>
    <property type="match status" value="1"/>
</dbReference>
<gene>
    <name evidence="15" type="ORF">KPH14_002567</name>
</gene>
<evidence type="ECO:0000256" key="1">
    <source>
        <dbReference type="ARBA" id="ARBA00004434"/>
    </source>
</evidence>
<dbReference type="GO" id="GO:0006465">
    <property type="term" value="P:signal peptide processing"/>
    <property type="evidence" value="ECO:0007669"/>
    <property type="project" value="InterPro"/>
</dbReference>
<keyword evidence="6" id="KW-0812">Transmembrane</keyword>
<evidence type="ECO:0000256" key="9">
    <source>
        <dbReference type="ARBA" id="ARBA00022989"/>
    </source>
</evidence>
<dbReference type="PANTHER" id="PTHR16317">
    <property type="entry name" value="INTEGRIN ALPHA REPEAT DOMAIN-CONTAINING"/>
    <property type="match status" value="1"/>
</dbReference>
<evidence type="ECO:0000256" key="2">
    <source>
        <dbReference type="ARBA" id="ARBA00007066"/>
    </source>
</evidence>
<reference evidence="15" key="1">
    <citation type="submission" date="2021-08" db="EMBL/GenBank/DDBJ databases">
        <authorList>
            <person name="Misof B."/>
            <person name="Oliver O."/>
            <person name="Podsiadlowski L."/>
            <person name="Donath A."/>
            <person name="Peters R."/>
            <person name="Mayer C."/>
            <person name="Rust J."/>
            <person name="Gunkel S."/>
            <person name="Lesny P."/>
            <person name="Martin S."/>
            <person name="Oeyen J.P."/>
            <person name="Petersen M."/>
            <person name="Panagiotis P."/>
            <person name="Wilbrandt J."/>
            <person name="Tanja T."/>
        </authorList>
    </citation>
    <scope>NUCLEOTIDE SEQUENCE</scope>
    <source>
        <strain evidence="15">GBR_01_08_01A</strain>
        <tissue evidence="15">Thorax + abdomen</tissue>
    </source>
</reference>
<dbReference type="Pfam" id="PF10502">
    <property type="entry name" value="Peptidase_S26"/>
    <property type="match status" value="1"/>
</dbReference>
<evidence type="ECO:0000256" key="6">
    <source>
        <dbReference type="ARBA" id="ARBA00022692"/>
    </source>
</evidence>
<dbReference type="CDD" id="cd06530">
    <property type="entry name" value="S26_SPase_I"/>
    <property type="match status" value="1"/>
</dbReference>
<dbReference type="InterPro" id="IPR031793">
    <property type="entry name" value="KICSTOR_ITFG2"/>
</dbReference>
<protein>
    <recommendedName>
        <fullName evidence="4">Mitochondrial inner membrane protease subunit 2</fullName>
    </recommendedName>
    <alternativeName>
        <fullName evidence="12">IMP2-like protein</fullName>
    </alternativeName>
</protein>
<evidence type="ECO:0000256" key="3">
    <source>
        <dbReference type="ARBA" id="ARBA00011805"/>
    </source>
</evidence>
<dbReference type="Gene3D" id="2.10.109.10">
    <property type="entry name" value="Umud Fragment, subunit A"/>
    <property type="match status" value="1"/>
</dbReference>
<dbReference type="PRINTS" id="PR00727">
    <property type="entry name" value="LEADERPTASE"/>
</dbReference>
<evidence type="ECO:0000313" key="15">
    <source>
        <dbReference type="EMBL" id="KAK2575163.1"/>
    </source>
</evidence>
<name>A0AAD9VHU5_9HYME</name>
<dbReference type="EMBL" id="JAIFRP010004513">
    <property type="protein sequence ID" value="KAK2575163.1"/>
    <property type="molecule type" value="Genomic_DNA"/>
</dbReference>
<evidence type="ECO:0000256" key="7">
    <source>
        <dbReference type="ARBA" id="ARBA00022792"/>
    </source>
</evidence>
<keyword evidence="5" id="KW-0645">Protease</keyword>
<dbReference type="PANTHER" id="PTHR16317:SF1">
    <property type="entry name" value="KICSTOR COMPLEX PROTEIN ITFG2"/>
    <property type="match status" value="1"/>
</dbReference>
<dbReference type="GO" id="GO:0004252">
    <property type="term" value="F:serine-type endopeptidase activity"/>
    <property type="evidence" value="ECO:0007669"/>
    <property type="project" value="InterPro"/>
</dbReference>
<sequence>MQPALNPDSNKPDYVFLNRWAVRSHDIRRGEIVSVVSPKVPSQTLIKRVVGLAGDILHTRGYKTDYLQVPDGHCWLEGDHVGRSMDSNTFGPVSLGLITAKATYIVWPPSRWQYLQPSMPNRRTLLSTVCRHGLTIGDVDNDGDNELVVGTAEGELYIFKGSELWQKITGLGLVTSVAIGDIFNYGRNALVVICGDGWAHIFYSPRSVNPNNVTTLLPQLHKEDEQEMVKPVTDIGTIINTANSPSSDHVDNISEMNELSGKMECVHVQRIPTNTKVVLVADIDKDGANEMILGLTDRVVRSYRWSSNTDFGSGRLVGLNKWECANQIGTVTLQHSKDGTPTLLVAQPGGTFMRIKCNAEDNRLENETCEGDGEVAASCVDYQTLGISRMRNQNISTEIIGDLESGMISFVASLESKVHKHIQKDSMAKQPFIDDSQFSLKNIKSSLVDVKSSHLQLDMKKCNTDTTGVDQVDGNLVGGNVILGEFDSRVKRDLFLPSYEDFSHNNNNNNNNDNAEVDDEKNKDVLDESEENHSRGKPYALATLDGTIMLVKDENILWAMQVDHQIFALCRLDVTNDGSDEIIACAWDGQTYILDQQRNSVRFQFEEPVRAFCTGYYSVVQRTHTPCLVYNTFNNKIFLYYDVTLPNMVISPLNPVIDLDEEEGKLLNEILSDCNEEEKHRRMQQLTEWLLYGTH</sequence>
<dbReference type="GO" id="GO:0032006">
    <property type="term" value="P:regulation of TOR signaling"/>
    <property type="evidence" value="ECO:0007669"/>
    <property type="project" value="TreeGrafter"/>
</dbReference>
<dbReference type="InterPro" id="IPR036286">
    <property type="entry name" value="LexA/Signal_pep-like_sf"/>
</dbReference>
<comment type="subunit">
    <text evidence="3">Heterodimer of 2 subunits, IMMPL1 and IMMPL2.</text>
</comment>
<reference evidence="15" key="2">
    <citation type="journal article" date="2023" name="Commun. Biol.">
        <title>Intrasexual cuticular hydrocarbon dimorphism in a wasp sheds light on hydrocarbon biosynthesis genes in Hymenoptera.</title>
        <authorList>
            <person name="Moris V.C."/>
            <person name="Podsiadlowski L."/>
            <person name="Martin S."/>
            <person name="Oeyen J.P."/>
            <person name="Donath A."/>
            <person name="Petersen M."/>
            <person name="Wilbrandt J."/>
            <person name="Misof B."/>
            <person name="Liedtke D."/>
            <person name="Thamm M."/>
            <person name="Scheiner R."/>
            <person name="Schmitt T."/>
            <person name="Niehuis O."/>
        </authorList>
    </citation>
    <scope>NUCLEOTIDE SEQUENCE</scope>
    <source>
        <strain evidence="15">GBR_01_08_01A</strain>
    </source>
</reference>
<proteinExistence type="inferred from homology"/>
<dbReference type="InterPro" id="IPR000223">
    <property type="entry name" value="Pept_S26A_signal_pept_1"/>
</dbReference>
<keyword evidence="7" id="KW-0999">Mitochondrion inner membrane</keyword>
<evidence type="ECO:0000256" key="11">
    <source>
        <dbReference type="ARBA" id="ARBA00023136"/>
    </source>
</evidence>
<dbReference type="InterPro" id="IPR028994">
    <property type="entry name" value="Integrin_alpha_N"/>
</dbReference>
<evidence type="ECO:0000313" key="16">
    <source>
        <dbReference type="Proteomes" id="UP001258017"/>
    </source>
</evidence>
<dbReference type="GO" id="GO:0006627">
    <property type="term" value="P:protein processing involved in protein targeting to mitochondrion"/>
    <property type="evidence" value="ECO:0007669"/>
    <property type="project" value="UniProtKB-ARBA"/>
</dbReference>
<dbReference type="SUPFAM" id="SSF69318">
    <property type="entry name" value="Integrin alpha N-terminal domain"/>
    <property type="match status" value="1"/>
</dbReference>
<accession>A0AAD9VHU5</accession>
<dbReference type="GO" id="GO:0042720">
    <property type="term" value="C:mitochondrial inner membrane peptidase complex"/>
    <property type="evidence" value="ECO:0007669"/>
    <property type="project" value="UniProtKB-ARBA"/>
</dbReference>
<evidence type="ECO:0000256" key="13">
    <source>
        <dbReference type="SAM" id="MobiDB-lite"/>
    </source>
</evidence>
<feature type="domain" description="Peptidase S26" evidence="14">
    <location>
        <begin position="6"/>
        <end position="58"/>
    </location>
</feature>
<feature type="region of interest" description="Disordered" evidence="13">
    <location>
        <begin position="501"/>
        <end position="534"/>
    </location>
</feature>
<comment type="caution">
    <text evidence="15">The sequence shown here is derived from an EMBL/GenBank/DDBJ whole genome shotgun (WGS) entry which is preliminary data.</text>
</comment>
<evidence type="ECO:0000256" key="10">
    <source>
        <dbReference type="ARBA" id="ARBA00023128"/>
    </source>
</evidence>
<evidence type="ECO:0000256" key="5">
    <source>
        <dbReference type="ARBA" id="ARBA00022670"/>
    </source>
</evidence>
<keyword evidence="8" id="KW-0378">Hydrolase</keyword>
<dbReference type="Proteomes" id="UP001258017">
    <property type="component" value="Unassembled WGS sequence"/>
</dbReference>